<keyword evidence="1" id="KW-1133">Transmembrane helix</keyword>
<protein>
    <submittedName>
        <fullName evidence="2">S-layer homology domain-containing protein</fullName>
    </submittedName>
</protein>
<evidence type="ECO:0000313" key="2">
    <source>
        <dbReference type="EMBL" id="MCK8486484.1"/>
    </source>
</evidence>
<evidence type="ECO:0000256" key="1">
    <source>
        <dbReference type="SAM" id="Phobius"/>
    </source>
</evidence>
<keyword evidence="1" id="KW-0472">Membrane</keyword>
<dbReference type="EMBL" id="JALPRK010000003">
    <property type="protein sequence ID" value="MCK8486484.1"/>
    <property type="molecule type" value="Genomic_DNA"/>
</dbReference>
<dbReference type="AlphaFoldDB" id="A0A9X2BN60"/>
<dbReference type="InterPro" id="IPR004445">
    <property type="entry name" value="GltS"/>
</dbReference>
<feature type="transmembrane region" description="Helical" evidence="1">
    <location>
        <begin position="261"/>
        <end position="281"/>
    </location>
</feature>
<keyword evidence="1" id="KW-0812">Transmembrane</keyword>
<dbReference type="GO" id="GO:0015813">
    <property type="term" value="P:L-glutamate transmembrane transport"/>
    <property type="evidence" value="ECO:0007669"/>
    <property type="project" value="InterPro"/>
</dbReference>
<feature type="transmembrane region" description="Helical" evidence="1">
    <location>
        <begin position="223"/>
        <end position="241"/>
    </location>
</feature>
<dbReference type="PANTHER" id="PTHR36178:SF1">
    <property type="entry name" value="SODIUM_GLUTAMATE SYMPORTER"/>
    <property type="match status" value="1"/>
</dbReference>
<feature type="transmembrane region" description="Helical" evidence="1">
    <location>
        <begin position="362"/>
        <end position="383"/>
    </location>
</feature>
<reference evidence="2" key="1">
    <citation type="submission" date="2022-04" db="EMBL/GenBank/DDBJ databases">
        <authorList>
            <person name="Seo M.-J."/>
        </authorList>
    </citation>
    <scope>NUCLEOTIDE SEQUENCE</scope>
    <source>
        <strain evidence="2">MBLB2552</strain>
    </source>
</reference>
<gene>
    <name evidence="2" type="ORF">M0651_04765</name>
</gene>
<feature type="transmembrane region" description="Helical" evidence="1">
    <location>
        <begin position="166"/>
        <end position="186"/>
    </location>
</feature>
<evidence type="ECO:0000313" key="3">
    <source>
        <dbReference type="Proteomes" id="UP001139534"/>
    </source>
</evidence>
<dbReference type="PANTHER" id="PTHR36178">
    <property type="entry name" value="SLR0625 PROTEIN"/>
    <property type="match status" value="1"/>
</dbReference>
<dbReference type="Proteomes" id="UP001139534">
    <property type="component" value="Unassembled WGS sequence"/>
</dbReference>
<proteinExistence type="predicted"/>
<comment type="caution">
    <text evidence="2">The sequence shown here is derived from an EMBL/GenBank/DDBJ whole genome shotgun (WGS) entry which is preliminary data.</text>
</comment>
<feature type="transmembrane region" description="Helical" evidence="1">
    <location>
        <begin position="327"/>
        <end position="350"/>
    </location>
</feature>
<sequence length="455" mass="50551">MDHSWSFVIDFTLLSLLMVVSAILKARIPLLRKIIVPTSMVAGILGLIVGPELLGWLRFDIDRLGQLVYHLMAIGFIALSLKEREVSNSPAVMKSGMLIVSTYLIQGLVGFGLFLLLTEFFYPGMFPGIGLLLPLGYGQGPGQAYSIGSRWEALGLEGGGNLGQTIAGFGFIWAVIPGIILMNFLIRHPKYKQHTFDSRKQRTEVTEKSEEGEIPLSDAIDKLTYQIALIGFIYLVTYLTIRGLEAVLTPLGTYGETLAQLLIGFHFLIGSLFAMLFRWILNRWKQAGFQLEHSPNNYLLQRISGFSFDYMIAASIAAISIYSLKQYLTPVLILTTAGGLITVWFMMWLVPRVLPEDKLPNILGFYGMLTGTISTGLALVKAVDPKFQSNTTDNLVMGSATAIMFGFPLLLILNIPIVGYLQQQPVMYIYTFAALFLYFAILLGILLYRSRKTTP</sequence>
<feature type="transmembrane region" description="Helical" evidence="1">
    <location>
        <begin position="6"/>
        <end position="24"/>
    </location>
</feature>
<feature type="transmembrane region" description="Helical" evidence="1">
    <location>
        <begin position="427"/>
        <end position="448"/>
    </location>
</feature>
<accession>A0A9X2BN60</accession>
<organism evidence="2 3">
    <name type="scientific">Paenibacillus mellifer</name>
    <dbReference type="NCBI Taxonomy" id="2937794"/>
    <lineage>
        <taxon>Bacteria</taxon>
        <taxon>Bacillati</taxon>
        <taxon>Bacillota</taxon>
        <taxon>Bacilli</taxon>
        <taxon>Bacillales</taxon>
        <taxon>Paenibacillaceae</taxon>
        <taxon>Paenibacillus</taxon>
    </lineage>
</organism>
<dbReference type="GO" id="GO:0016020">
    <property type="term" value="C:membrane"/>
    <property type="evidence" value="ECO:0007669"/>
    <property type="project" value="InterPro"/>
</dbReference>
<dbReference type="GO" id="GO:0015501">
    <property type="term" value="F:glutamate:sodium symporter activity"/>
    <property type="evidence" value="ECO:0007669"/>
    <property type="project" value="InterPro"/>
</dbReference>
<keyword evidence="3" id="KW-1185">Reference proteome</keyword>
<feature type="transmembrane region" description="Helical" evidence="1">
    <location>
        <begin position="395"/>
        <end position="421"/>
    </location>
</feature>
<feature type="transmembrane region" description="Helical" evidence="1">
    <location>
        <begin position="36"/>
        <end position="57"/>
    </location>
</feature>
<name>A0A9X2BN60_9BACL</name>
<feature type="transmembrane region" description="Helical" evidence="1">
    <location>
        <begin position="102"/>
        <end position="122"/>
    </location>
</feature>
<dbReference type="RefSeq" id="WP_248550703.1">
    <property type="nucleotide sequence ID" value="NZ_JALPRK010000003.1"/>
</dbReference>